<evidence type="ECO:0000259" key="7">
    <source>
        <dbReference type="Pfam" id="PF02706"/>
    </source>
</evidence>
<evidence type="ECO:0000256" key="6">
    <source>
        <dbReference type="SAM" id="Phobius"/>
    </source>
</evidence>
<dbReference type="EMBL" id="PJRP01000002">
    <property type="protein sequence ID" value="PLQ01554.1"/>
    <property type="molecule type" value="Genomic_DNA"/>
</dbReference>
<evidence type="ECO:0000256" key="5">
    <source>
        <dbReference type="ARBA" id="ARBA00023136"/>
    </source>
</evidence>
<evidence type="ECO:0000256" key="1">
    <source>
        <dbReference type="ARBA" id="ARBA00004651"/>
    </source>
</evidence>
<proteinExistence type="predicted"/>
<keyword evidence="4 6" id="KW-1133">Transmembrane helix</keyword>
<name>A0A2N5CH74_9BURK</name>
<feature type="transmembrane region" description="Helical" evidence="6">
    <location>
        <begin position="256"/>
        <end position="276"/>
    </location>
</feature>
<accession>A0A2N5CH74</accession>
<comment type="subcellular location">
    <subcellularLocation>
        <location evidence="1">Cell membrane</location>
        <topology evidence="1">Multi-pass membrane protein</topology>
    </subcellularLocation>
</comment>
<dbReference type="PANTHER" id="PTHR32309">
    <property type="entry name" value="TYROSINE-PROTEIN KINASE"/>
    <property type="match status" value="1"/>
</dbReference>
<evidence type="ECO:0000256" key="4">
    <source>
        <dbReference type="ARBA" id="ARBA00022989"/>
    </source>
</evidence>
<comment type="caution">
    <text evidence="8">The sequence shown here is derived from an EMBL/GenBank/DDBJ whole genome shotgun (WGS) entry which is preliminary data.</text>
</comment>
<dbReference type="PANTHER" id="PTHR32309:SF31">
    <property type="entry name" value="CAPSULAR EXOPOLYSACCHARIDE FAMILY"/>
    <property type="match status" value="1"/>
</dbReference>
<feature type="transmembrane region" description="Helical" evidence="6">
    <location>
        <begin position="26"/>
        <end position="45"/>
    </location>
</feature>
<evidence type="ECO:0000256" key="3">
    <source>
        <dbReference type="ARBA" id="ARBA00022692"/>
    </source>
</evidence>
<sequence>MTEIARDPENAAAVTPSELLKRSWKLIVLLGALGALGGATAAMVIKPRWVAKVTVQVGQLSAATNLGGINSRLIENQLTVADRFNAPAARLQVLRTMGYPTPASHRDAQLYFDTMRAGTGRSPDTVNLQVSGYSRDGAVSAMSASFKVLAATHNLLSEPTISRIKSELDGINDKLTATQQEYDKSLQALKTGATKSSSSAQDILATNLVTVLNAQILDLRKQAALAQESLEPARTYPTRMLGEPYAPDEPSTPGPALLTIAGAALGMVIGALIGFLRRQRS</sequence>
<dbReference type="Pfam" id="PF02706">
    <property type="entry name" value="Wzz"/>
    <property type="match status" value="1"/>
</dbReference>
<organism evidence="8 9">
    <name type="scientific">Cupriavidus pauculus</name>
    <dbReference type="NCBI Taxonomy" id="82633"/>
    <lineage>
        <taxon>Bacteria</taxon>
        <taxon>Pseudomonadati</taxon>
        <taxon>Pseudomonadota</taxon>
        <taxon>Betaproteobacteria</taxon>
        <taxon>Burkholderiales</taxon>
        <taxon>Burkholderiaceae</taxon>
        <taxon>Cupriavidus</taxon>
    </lineage>
</organism>
<feature type="domain" description="Polysaccharide chain length determinant N-terminal" evidence="7">
    <location>
        <begin position="20"/>
        <end position="63"/>
    </location>
</feature>
<keyword evidence="5 6" id="KW-0472">Membrane</keyword>
<dbReference type="GO" id="GO:0005886">
    <property type="term" value="C:plasma membrane"/>
    <property type="evidence" value="ECO:0007669"/>
    <property type="project" value="UniProtKB-SubCell"/>
</dbReference>
<evidence type="ECO:0000313" key="9">
    <source>
        <dbReference type="Proteomes" id="UP000234341"/>
    </source>
</evidence>
<keyword evidence="2" id="KW-1003">Cell membrane</keyword>
<keyword evidence="3 6" id="KW-0812">Transmembrane</keyword>
<reference evidence="8 9" key="1">
    <citation type="submission" date="2017-12" db="EMBL/GenBank/DDBJ databases">
        <title>Genome sequence of the active heterotrophic nitrifier-denitrifier, Cupriavidus pauculus UM1.</title>
        <authorList>
            <person name="Putonti C."/>
            <person name="Castignetti D."/>
        </authorList>
    </citation>
    <scope>NUCLEOTIDE SEQUENCE [LARGE SCALE GENOMIC DNA]</scope>
    <source>
        <strain evidence="8 9">UM1</strain>
    </source>
</reference>
<dbReference type="InterPro" id="IPR003856">
    <property type="entry name" value="LPS_length_determ_N"/>
</dbReference>
<protein>
    <recommendedName>
        <fullName evidence="7">Polysaccharide chain length determinant N-terminal domain-containing protein</fullName>
    </recommendedName>
</protein>
<dbReference type="Proteomes" id="UP000234341">
    <property type="component" value="Unassembled WGS sequence"/>
</dbReference>
<dbReference type="RefSeq" id="WP_101680905.1">
    <property type="nucleotide sequence ID" value="NZ_PJRP01000002.1"/>
</dbReference>
<dbReference type="AlphaFoldDB" id="A0A2N5CH74"/>
<evidence type="ECO:0000256" key="2">
    <source>
        <dbReference type="ARBA" id="ARBA00022475"/>
    </source>
</evidence>
<dbReference type="InterPro" id="IPR050445">
    <property type="entry name" value="Bact_polysacc_biosynth/exp"/>
</dbReference>
<gene>
    <name evidence="8" type="ORF">CYJ10_07725</name>
</gene>
<evidence type="ECO:0000313" key="8">
    <source>
        <dbReference type="EMBL" id="PLQ01554.1"/>
    </source>
</evidence>